<reference evidence="3" key="1">
    <citation type="submission" date="2016-10" db="EMBL/GenBank/DDBJ databases">
        <authorList>
            <person name="Varghese N."/>
            <person name="Submissions S."/>
        </authorList>
    </citation>
    <scope>NUCLEOTIDE SEQUENCE [LARGE SCALE GENOMIC DNA]</scope>
    <source>
        <strain evidence="3">CGMCC 4.5579</strain>
    </source>
</reference>
<proteinExistence type="predicted"/>
<evidence type="ECO:0000313" key="2">
    <source>
        <dbReference type="EMBL" id="SFP07705.1"/>
    </source>
</evidence>
<dbReference type="STRING" id="587909.SAMN05421810_101886"/>
<dbReference type="SMART" id="SM00530">
    <property type="entry name" value="HTH_XRE"/>
    <property type="match status" value="1"/>
</dbReference>
<dbReference type="Gene3D" id="1.10.260.40">
    <property type="entry name" value="lambda repressor-like DNA-binding domains"/>
    <property type="match status" value="1"/>
</dbReference>
<dbReference type="AlphaFoldDB" id="A0A1I5MDR2"/>
<evidence type="ECO:0000259" key="1">
    <source>
        <dbReference type="PROSITE" id="PS50943"/>
    </source>
</evidence>
<feature type="domain" description="HTH cro/C1-type" evidence="1">
    <location>
        <begin position="15"/>
        <end position="69"/>
    </location>
</feature>
<dbReference type="Proteomes" id="UP000198727">
    <property type="component" value="Unassembled WGS sequence"/>
</dbReference>
<sequence length="278" mass="31473">MSDFEKLRMEYADELRRRRERAGLTGRDFADLLGWTNSKVSKIERGRQTPTDSDVVDWLEALDTPDDEIAEMRDRLRELRVRQLSWRRQLREGHRSRQEQDALDEQAATTIRAVEAAAVPGLLQTPDYARHIFRTQSGLLGVADDIDDAVRARMQRQSVLYAAGKTIEILMAETALHNISCPADVMVGQLDRLTAAVGLPGVRFGILPMGTELPHVLWHGYWVVDDVVFVETITDELRIRDPEQVAIYNTLTDRLWSAAVEGEAARSLLARVADQLRG</sequence>
<dbReference type="InterPro" id="IPR001387">
    <property type="entry name" value="Cro/C1-type_HTH"/>
</dbReference>
<dbReference type="Pfam" id="PF13560">
    <property type="entry name" value="HTH_31"/>
    <property type="match status" value="1"/>
</dbReference>
<dbReference type="RefSeq" id="WP_134046164.1">
    <property type="nucleotide sequence ID" value="NZ_FOWW01000001.1"/>
</dbReference>
<keyword evidence="3" id="KW-1185">Reference proteome</keyword>
<accession>A0A1I5MDR2</accession>
<name>A0A1I5MDR2_9PSEU</name>
<dbReference type="OrthoDB" id="4966777at2"/>
<dbReference type="SUPFAM" id="SSF47413">
    <property type="entry name" value="lambda repressor-like DNA-binding domains"/>
    <property type="match status" value="1"/>
</dbReference>
<organism evidence="2 3">
    <name type="scientific">Amycolatopsis arida</name>
    <dbReference type="NCBI Taxonomy" id="587909"/>
    <lineage>
        <taxon>Bacteria</taxon>
        <taxon>Bacillati</taxon>
        <taxon>Actinomycetota</taxon>
        <taxon>Actinomycetes</taxon>
        <taxon>Pseudonocardiales</taxon>
        <taxon>Pseudonocardiaceae</taxon>
        <taxon>Amycolatopsis</taxon>
    </lineage>
</organism>
<protein>
    <submittedName>
        <fullName evidence="2">Helix-turn-helix domain-containing protein</fullName>
    </submittedName>
</protein>
<dbReference type="GO" id="GO:0003677">
    <property type="term" value="F:DNA binding"/>
    <property type="evidence" value="ECO:0007669"/>
    <property type="project" value="InterPro"/>
</dbReference>
<gene>
    <name evidence="2" type="ORF">SAMN05421810_101886</name>
</gene>
<dbReference type="InterPro" id="IPR010982">
    <property type="entry name" value="Lambda_DNA-bd_dom_sf"/>
</dbReference>
<dbReference type="PROSITE" id="PS50943">
    <property type="entry name" value="HTH_CROC1"/>
    <property type="match status" value="1"/>
</dbReference>
<dbReference type="Pfam" id="PF19054">
    <property type="entry name" value="DUF5753"/>
    <property type="match status" value="1"/>
</dbReference>
<dbReference type="InterPro" id="IPR043917">
    <property type="entry name" value="DUF5753"/>
</dbReference>
<dbReference type="EMBL" id="FOWW01000001">
    <property type="protein sequence ID" value="SFP07705.1"/>
    <property type="molecule type" value="Genomic_DNA"/>
</dbReference>
<dbReference type="CDD" id="cd00093">
    <property type="entry name" value="HTH_XRE"/>
    <property type="match status" value="1"/>
</dbReference>
<evidence type="ECO:0000313" key="3">
    <source>
        <dbReference type="Proteomes" id="UP000198727"/>
    </source>
</evidence>